<evidence type="ECO:0000256" key="2">
    <source>
        <dbReference type="SAM" id="Phobius"/>
    </source>
</evidence>
<feature type="region of interest" description="Disordered" evidence="1">
    <location>
        <begin position="148"/>
        <end position="194"/>
    </location>
</feature>
<proteinExistence type="predicted"/>
<organism evidence="3 4">
    <name type="scientific">Tetrapyrgos nigripes</name>
    <dbReference type="NCBI Taxonomy" id="182062"/>
    <lineage>
        <taxon>Eukaryota</taxon>
        <taxon>Fungi</taxon>
        <taxon>Dikarya</taxon>
        <taxon>Basidiomycota</taxon>
        <taxon>Agaricomycotina</taxon>
        <taxon>Agaricomycetes</taxon>
        <taxon>Agaricomycetidae</taxon>
        <taxon>Agaricales</taxon>
        <taxon>Marasmiineae</taxon>
        <taxon>Marasmiaceae</taxon>
        <taxon>Tetrapyrgos</taxon>
    </lineage>
</organism>
<feature type="compositionally biased region" description="Low complexity" evidence="1">
    <location>
        <begin position="183"/>
        <end position="194"/>
    </location>
</feature>
<keyword evidence="2" id="KW-1133">Transmembrane helix</keyword>
<gene>
    <name evidence="3" type="ORF">D9758_009063</name>
</gene>
<dbReference type="Proteomes" id="UP000559256">
    <property type="component" value="Unassembled WGS sequence"/>
</dbReference>
<evidence type="ECO:0000313" key="4">
    <source>
        <dbReference type="Proteomes" id="UP000559256"/>
    </source>
</evidence>
<feature type="region of interest" description="Disordered" evidence="1">
    <location>
        <begin position="331"/>
        <end position="356"/>
    </location>
</feature>
<keyword evidence="2" id="KW-0472">Membrane</keyword>
<accession>A0A8H5LKT7</accession>
<evidence type="ECO:0000256" key="1">
    <source>
        <dbReference type="SAM" id="MobiDB-lite"/>
    </source>
</evidence>
<reference evidence="3 4" key="1">
    <citation type="journal article" date="2020" name="ISME J.">
        <title>Uncovering the hidden diversity of litter-decomposition mechanisms in mushroom-forming fungi.</title>
        <authorList>
            <person name="Floudas D."/>
            <person name="Bentzer J."/>
            <person name="Ahren D."/>
            <person name="Johansson T."/>
            <person name="Persson P."/>
            <person name="Tunlid A."/>
        </authorList>
    </citation>
    <scope>NUCLEOTIDE SEQUENCE [LARGE SCALE GENOMIC DNA]</scope>
    <source>
        <strain evidence="3 4">CBS 291.85</strain>
    </source>
</reference>
<keyword evidence="2" id="KW-0812">Transmembrane</keyword>
<comment type="caution">
    <text evidence="3">The sequence shown here is derived from an EMBL/GenBank/DDBJ whole genome shotgun (WGS) entry which is preliminary data.</text>
</comment>
<keyword evidence="4" id="KW-1185">Reference proteome</keyword>
<dbReference type="AlphaFoldDB" id="A0A8H5LKT7"/>
<evidence type="ECO:0000313" key="3">
    <source>
        <dbReference type="EMBL" id="KAF5361175.1"/>
    </source>
</evidence>
<protein>
    <submittedName>
        <fullName evidence="3">Uncharacterized protein</fullName>
    </submittedName>
</protein>
<feature type="compositionally biased region" description="Polar residues" evidence="1">
    <location>
        <begin position="155"/>
        <end position="169"/>
    </location>
</feature>
<feature type="transmembrane region" description="Helical" evidence="2">
    <location>
        <begin position="199"/>
        <end position="222"/>
    </location>
</feature>
<name>A0A8H5LKT7_9AGAR</name>
<sequence length="417" mass="45546">MKQQIGRVGRLINARGRHTSEDSPITIFPLSAPVAPNALVTLSWSCLDSNSPSFCDQAFLIAETLVPTPTDSILASEHILDVHQVLATVNPAHNSTFIFTVAPEGEGIFELVASLAATGTDSVATIFPGPTITVLSAAIIPSSPTSANLPVTEDAGSSSPSLQTTSVPDQTFPDPSPATSPNSSVTGGARSSSSPKLKIILPSVAGSLVLLAIIFTIMFCCYRRTKRPRSTTMSHVVRDAESSTSDPNIIHPYDLKTDDQVLRSRIPELFPGEPTQARPNDLDSIAVGRRGIFERLLWRNGINRSELPRPYELKEDLLPLANQGAVSSLRLSIPRPRPSSRPRPIARSIAQTESTERQIRLREEADVLRSQVSGYERDFARDEEIRRLRERIQMLEMQVNSDWARGLTDDPPPSYRA</sequence>
<dbReference type="EMBL" id="JAACJM010000042">
    <property type="protein sequence ID" value="KAF5361175.1"/>
    <property type="molecule type" value="Genomic_DNA"/>
</dbReference>